<evidence type="ECO:0000313" key="6">
    <source>
        <dbReference type="EMBL" id="MFC3150132.1"/>
    </source>
</evidence>
<dbReference type="CDD" id="cd02000">
    <property type="entry name" value="TPP_E1_PDC_ADC_BCADC"/>
    <property type="match status" value="1"/>
</dbReference>
<dbReference type="PANTHER" id="PTHR43380">
    <property type="entry name" value="2-OXOISOVALERATE DEHYDROGENASE SUBUNIT ALPHA, MITOCHONDRIAL"/>
    <property type="match status" value="1"/>
</dbReference>
<name>A0ABV7HFM9_9GAMM</name>
<evidence type="ECO:0000259" key="5">
    <source>
        <dbReference type="Pfam" id="PF00676"/>
    </source>
</evidence>
<keyword evidence="7" id="KW-1185">Reference proteome</keyword>
<dbReference type="NCBIfam" id="TIGR03181">
    <property type="entry name" value="PDH_E1_alph_x"/>
    <property type="match status" value="1"/>
</dbReference>
<keyword evidence="4 6" id="KW-0670">Pyruvate</keyword>
<reference evidence="7" key="1">
    <citation type="journal article" date="2019" name="Int. J. Syst. Evol. Microbiol.">
        <title>The Global Catalogue of Microorganisms (GCM) 10K type strain sequencing project: providing services to taxonomists for standard genome sequencing and annotation.</title>
        <authorList>
            <consortium name="The Broad Institute Genomics Platform"/>
            <consortium name="The Broad Institute Genome Sequencing Center for Infectious Disease"/>
            <person name="Wu L."/>
            <person name="Ma J."/>
        </authorList>
    </citation>
    <scope>NUCLEOTIDE SEQUENCE [LARGE SCALE GENOMIC DNA]</scope>
    <source>
        <strain evidence="7">KCTC 52438</strain>
    </source>
</reference>
<gene>
    <name evidence="6" type="primary">pdhA</name>
    <name evidence="6" type="ORF">ACFOEK_03755</name>
</gene>
<keyword evidence="2 4" id="KW-0560">Oxidoreductase</keyword>
<protein>
    <recommendedName>
        <fullName evidence="4">Pyruvate dehydrogenase E1 component subunit alpha</fullName>
        <ecNumber evidence="4">1.2.4.1</ecNumber>
    </recommendedName>
</protein>
<dbReference type="Proteomes" id="UP001595476">
    <property type="component" value="Unassembled WGS sequence"/>
</dbReference>
<proteinExistence type="predicted"/>
<organism evidence="6 7">
    <name type="scientific">Litoribrevibacter euphylliae</name>
    <dbReference type="NCBI Taxonomy" id="1834034"/>
    <lineage>
        <taxon>Bacteria</taxon>
        <taxon>Pseudomonadati</taxon>
        <taxon>Pseudomonadota</taxon>
        <taxon>Gammaproteobacteria</taxon>
        <taxon>Oceanospirillales</taxon>
        <taxon>Oceanospirillaceae</taxon>
        <taxon>Litoribrevibacter</taxon>
    </lineage>
</organism>
<dbReference type="PANTHER" id="PTHR43380:SF1">
    <property type="entry name" value="2-OXOISOVALERATE DEHYDROGENASE SUBUNIT ALPHA, MITOCHONDRIAL"/>
    <property type="match status" value="1"/>
</dbReference>
<comment type="subunit">
    <text evidence="4">Heterodimer of an alpha and a beta chain.</text>
</comment>
<evidence type="ECO:0000256" key="3">
    <source>
        <dbReference type="ARBA" id="ARBA00023052"/>
    </source>
</evidence>
<dbReference type="InterPro" id="IPR029061">
    <property type="entry name" value="THDP-binding"/>
</dbReference>
<sequence length="367" mass="40321">MPMQPHVEVPYLQCLSAKGQALTGLTETQASILKNPELLKEAYRWMTLTRVYDQKAVALQRTGQMGTYPASLGQEAIGVAVGLSMTKEDVLVPYYRDHATFLIRGWPIRDVLLYWGGDERGSAGGPVHDFPISVPIATQSGHAAGVGAAMKIKGEANAVVTTIGDGGTSKGDFLEAINVAGAWQLPVVFVISNNQYAISVPRSIQCGAKTLAQKAVGAGIPFLQVDGNDFVACYDAMTLALERARSGKGAFLIEAVTYRLGDHTTADDATRYRSPEEAKEAWSKEPIKRMQTYLAEQGWWDSDQEKQWQHACDKKVEEGISAYKSMPPEPAEAMFDHLYEEFPECMSGQLELLYQKVERMQSSETED</sequence>
<feature type="domain" description="Dehydrogenase E1 component" evidence="5">
    <location>
        <begin position="43"/>
        <end position="328"/>
    </location>
</feature>
<evidence type="ECO:0000256" key="1">
    <source>
        <dbReference type="ARBA" id="ARBA00001964"/>
    </source>
</evidence>
<dbReference type="InterPro" id="IPR001017">
    <property type="entry name" value="DH_E1"/>
</dbReference>
<comment type="cofactor">
    <cofactor evidence="1 4">
        <name>thiamine diphosphate</name>
        <dbReference type="ChEBI" id="CHEBI:58937"/>
    </cofactor>
</comment>
<dbReference type="InterPro" id="IPR050771">
    <property type="entry name" value="Alpha-ketoacid_DH_E1_comp"/>
</dbReference>
<dbReference type="EMBL" id="JBHRSZ010000002">
    <property type="protein sequence ID" value="MFC3150132.1"/>
    <property type="molecule type" value="Genomic_DNA"/>
</dbReference>
<dbReference type="EC" id="1.2.4.1" evidence="4"/>
<evidence type="ECO:0000313" key="7">
    <source>
        <dbReference type="Proteomes" id="UP001595476"/>
    </source>
</evidence>
<dbReference type="SUPFAM" id="SSF52518">
    <property type="entry name" value="Thiamin diphosphate-binding fold (THDP-binding)"/>
    <property type="match status" value="1"/>
</dbReference>
<dbReference type="RefSeq" id="WP_386716370.1">
    <property type="nucleotide sequence ID" value="NZ_JBHRSZ010000002.1"/>
</dbReference>
<accession>A0ABV7HFM9</accession>
<comment type="catalytic activity">
    <reaction evidence="4">
        <text>N(6)-[(R)-lipoyl]-L-lysyl-[protein] + pyruvate + H(+) = N(6)-[(R)-S(8)-acetyldihydrolipoyl]-L-lysyl-[protein] + CO2</text>
        <dbReference type="Rhea" id="RHEA:19189"/>
        <dbReference type="Rhea" id="RHEA-COMP:10474"/>
        <dbReference type="Rhea" id="RHEA-COMP:10478"/>
        <dbReference type="ChEBI" id="CHEBI:15361"/>
        <dbReference type="ChEBI" id="CHEBI:15378"/>
        <dbReference type="ChEBI" id="CHEBI:16526"/>
        <dbReference type="ChEBI" id="CHEBI:83099"/>
        <dbReference type="ChEBI" id="CHEBI:83111"/>
        <dbReference type="EC" id="1.2.4.1"/>
    </reaction>
</comment>
<dbReference type="InterPro" id="IPR017596">
    <property type="entry name" value="PdhA/BkdA"/>
</dbReference>
<evidence type="ECO:0000256" key="2">
    <source>
        <dbReference type="ARBA" id="ARBA00023002"/>
    </source>
</evidence>
<comment type="function">
    <text evidence="4">The pyruvate dehydrogenase complex catalyzes the overall conversion of pyruvate to acetyl-CoA and CO(2). It contains multiple copies of three enzymatic components: pyruvate dehydrogenase (E1), dihydrolipoamide acetyltransferase (E2) and lipoamide dehydrogenase (E3).</text>
</comment>
<evidence type="ECO:0000256" key="4">
    <source>
        <dbReference type="RuleBase" id="RU366007"/>
    </source>
</evidence>
<keyword evidence="3 4" id="KW-0786">Thiamine pyrophosphate</keyword>
<dbReference type="Gene3D" id="3.40.50.970">
    <property type="match status" value="1"/>
</dbReference>
<comment type="caution">
    <text evidence="6">The sequence shown here is derived from an EMBL/GenBank/DDBJ whole genome shotgun (WGS) entry which is preliminary data.</text>
</comment>
<dbReference type="Pfam" id="PF00676">
    <property type="entry name" value="E1_dh"/>
    <property type="match status" value="1"/>
</dbReference>